<keyword evidence="8" id="KW-0847">Vitamin C</keyword>
<comment type="function">
    <text evidence="2">Catalyzes the post-translational formation of 4-hydroxyproline in -Xaa-Pro-Gly- sequences in collagens and other proteins.</text>
</comment>
<dbReference type="InterPro" id="IPR005123">
    <property type="entry name" value="Oxoglu/Fe-dep_dioxygenase_dom"/>
</dbReference>
<organism evidence="14 15">
    <name type="scientific">Drosophila lebanonensis</name>
    <name type="common">Fruit fly</name>
    <name type="synonym">Scaptodrosophila lebanonensis</name>
    <dbReference type="NCBI Taxonomy" id="7225"/>
    <lineage>
        <taxon>Eukaryota</taxon>
        <taxon>Metazoa</taxon>
        <taxon>Ecdysozoa</taxon>
        <taxon>Arthropoda</taxon>
        <taxon>Hexapoda</taxon>
        <taxon>Insecta</taxon>
        <taxon>Pterygota</taxon>
        <taxon>Neoptera</taxon>
        <taxon>Endopterygota</taxon>
        <taxon>Diptera</taxon>
        <taxon>Brachycera</taxon>
        <taxon>Muscomorpha</taxon>
        <taxon>Ephydroidea</taxon>
        <taxon>Drosophilidae</taxon>
        <taxon>Scaptodrosophila</taxon>
    </lineage>
</organism>
<dbReference type="InterPro" id="IPR006620">
    <property type="entry name" value="Pro_4_hyd_alph"/>
</dbReference>
<keyword evidence="9" id="KW-0223">Dioxygenase</keyword>
<keyword evidence="14" id="KW-1185">Reference proteome</keyword>
<dbReference type="AlphaFoldDB" id="A0A6J2T7D4"/>
<evidence type="ECO:0000256" key="11">
    <source>
        <dbReference type="ARBA" id="ARBA00023004"/>
    </source>
</evidence>
<gene>
    <name evidence="15" type="primary">LOC115622884</name>
</gene>
<evidence type="ECO:0000256" key="1">
    <source>
        <dbReference type="ARBA" id="ARBA00001961"/>
    </source>
</evidence>
<name>A0A6J2T7D4_DROLE</name>
<keyword evidence="6" id="KW-0479">Metal-binding</keyword>
<dbReference type="InterPro" id="IPR011990">
    <property type="entry name" value="TPR-like_helical_dom_sf"/>
</dbReference>
<dbReference type="PANTHER" id="PTHR10869:SF244">
    <property type="entry name" value="PROLYL 4-HYDROXYLASE SUBUNIT ALPHA-2"/>
    <property type="match status" value="1"/>
</dbReference>
<dbReference type="Pfam" id="PF13640">
    <property type="entry name" value="2OG-FeII_Oxy_3"/>
    <property type="match status" value="1"/>
</dbReference>
<dbReference type="Pfam" id="PF08336">
    <property type="entry name" value="P4Ha_N"/>
    <property type="match status" value="1"/>
</dbReference>
<reference evidence="15" key="1">
    <citation type="submission" date="2025-08" db="UniProtKB">
        <authorList>
            <consortium name="RefSeq"/>
        </authorList>
    </citation>
    <scope>IDENTIFICATION</scope>
    <source>
        <strain evidence="15">11010-0011.00</strain>
        <tissue evidence="15">Whole body</tissue>
    </source>
</reference>
<dbReference type="InterPro" id="IPR044862">
    <property type="entry name" value="Pro_4_hyd_alph_FE2OG_OXY"/>
</dbReference>
<dbReference type="Proteomes" id="UP000504634">
    <property type="component" value="Unplaced"/>
</dbReference>
<evidence type="ECO:0000313" key="15">
    <source>
        <dbReference type="RefSeq" id="XP_030372841.1"/>
    </source>
</evidence>
<dbReference type="PROSITE" id="PS51471">
    <property type="entry name" value="FE2OG_OXY"/>
    <property type="match status" value="1"/>
</dbReference>
<accession>A0A6J2T7D4</accession>
<dbReference type="InterPro" id="IPR045054">
    <property type="entry name" value="P4HA-like"/>
</dbReference>
<keyword evidence="12" id="KW-0325">Glycoprotein</keyword>
<dbReference type="SMART" id="SM00702">
    <property type="entry name" value="P4Hc"/>
    <property type="match status" value="1"/>
</dbReference>
<evidence type="ECO:0000256" key="2">
    <source>
        <dbReference type="ARBA" id="ARBA00002035"/>
    </source>
</evidence>
<keyword evidence="11" id="KW-0408">Iron</keyword>
<evidence type="ECO:0000256" key="3">
    <source>
        <dbReference type="ARBA" id="ARBA00004319"/>
    </source>
</evidence>
<evidence type="ECO:0000256" key="9">
    <source>
        <dbReference type="ARBA" id="ARBA00022964"/>
    </source>
</evidence>
<keyword evidence="7" id="KW-0256">Endoplasmic reticulum</keyword>
<evidence type="ECO:0000256" key="6">
    <source>
        <dbReference type="ARBA" id="ARBA00022723"/>
    </source>
</evidence>
<sequence>MGVALNADERPVSHDFAIALTSMPPLLELKEKSVGNLKSYASALRDQLKNVKNALQQMKKLRSHSKTQSDSYTSNVFYQYRLTRHMHQDWPKWLKLMAKKLGAKQIASAQSLHPLLPTETDLSEALLAIYRLQTTYKLKAKDMVAGILKGKYYSHDKWGVIECSMLGLFYFYKERYTYAIDWLKLALKLYKHSNAKLIKIMDWTFVAILEILVEATRISGRYKAAYIYANRTLARKPNDDYMKRQVEQLKELSQLPLVPNVERNSNKLYKKFCNRPYPPIVKGVSCHYLRSTPFLKLAPIKMEVLSQDPSITYYHGLLSDVEASTLKNLSRPLLHRAEFFDFKTNLYAMDYYGQRTCKTARLDDHVHEVTEALNQRVSHVTGLLLTDSEKLQIINYGMSGHIHEHIDASKRSSEGEWETGDRTATALAYLTDVEQGGETVFPLLNITVVPRKGSVMVFYNLQLNSQADERTLHVSCPIIFGDKWIATKWIRDKAQMFIRPCPIHFKPLPKSDLLPEMEVTNDLDFIREEDYAGSLMK</sequence>
<evidence type="ECO:0000313" key="14">
    <source>
        <dbReference type="Proteomes" id="UP000504634"/>
    </source>
</evidence>
<evidence type="ECO:0000256" key="7">
    <source>
        <dbReference type="ARBA" id="ARBA00022824"/>
    </source>
</evidence>
<dbReference type="RefSeq" id="XP_030372841.1">
    <property type="nucleotide sequence ID" value="XM_030516981.1"/>
</dbReference>
<dbReference type="EC" id="1.14.11.2" evidence="5"/>
<comment type="similarity">
    <text evidence="4">Belongs to the P4HA family.</text>
</comment>
<dbReference type="Gene3D" id="2.60.120.620">
    <property type="entry name" value="q2cbj1_9rhob like domain"/>
    <property type="match status" value="1"/>
</dbReference>
<evidence type="ECO:0000259" key="13">
    <source>
        <dbReference type="PROSITE" id="PS51471"/>
    </source>
</evidence>
<dbReference type="GeneID" id="115622884"/>
<dbReference type="OrthoDB" id="420380at2759"/>
<comment type="cofactor">
    <cofactor evidence="1">
        <name>L-ascorbate</name>
        <dbReference type="ChEBI" id="CHEBI:38290"/>
    </cofactor>
</comment>
<dbReference type="Gene3D" id="6.10.140.1460">
    <property type="match status" value="1"/>
</dbReference>
<proteinExistence type="inferred from homology"/>
<dbReference type="Gene3D" id="1.25.40.10">
    <property type="entry name" value="Tetratricopeptide repeat domain"/>
    <property type="match status" value="1"/>
</dbReference>
<evidence type="ECO:0000256" key="8">
    <source>
        <dbReference type="ARBA" id="ARBA00022896"/>
    </source>
</evidence>
<feature type="domain" description="Fe2OG dioxygenase" evidence="13">
    <location>
        <begin position="387"/>
        <end position="492"/>
    </location>
</feature>
<dbReference type="GO" id="GO:0004656">
    <property type="term" value="F:procollagen-proline 4-dioxygenase activity"/>
    <property type="evidence" value="ECO:0007669"/>
    <property type="project" value="UniProtKB-EC"/>
</dbReference>
<comment type="subcellular location">
    <subcellularLocation>
        <location evidence="3">Endoplasmic reticulum lumen</location>
    </subcellularLocation>
</comment>
<evidence type="ECO:0000256" key="4">
    <source>
        <dbReference type="ARBA" id="ARBA00006511"/>
    </source>
</evidence>
<keyword evidence="10" id="KW-0560">Oxidoreductase</keyword>
<evidence type="ECO:0000256" key="12">
    <source>
        <dbReference type="ARBA" id="ARBA00023180"/>
    </source>
</evidence>
<evidence type="ECO:0000256" key="10">
    <source>
        <dbReference type="ARBA" id="ARBA00023002"/>
    </source>
</evidence>
<dbReference type="PANTHER" id="PTHR10869">
    <property type="entry name" value="PROLYL 4-HYDROXYLASE ALPHA SUBUNIT"/>
    <property type="match status" value="1"/>
</dbReference>
<evidence type="ECO:0000256" key="5">
    <source>
        <dbReference type="ARBA" id="ARBA00012269"/>
    </source>
</evidence>
<dbReference type="GO" id="GO:0005506">
    <property type="term" value="F:iron ion binding"/>
    <property type="evidence" value="ECO:0007669"/>
    <property type="project" value="InterPro"/>
</dbReference>
<dbReference type="SUPFAM" id="SSF48452">
    <property type="entry name" value="TPR-like"/>
    <property type="match status" value="1"/>
</dbReference>
<protein>
    <recommendedName>
        <fullName evidence="5">procollagen-proline 4-dioxygenase</fullName>
        <ecNumber evidence="5">1.14.11.2</ecNumber>
    </recommendedName>
</protein>
<dbReference type="GO" id="GO:0005788">
    <property type="term" value="C:endoplasmic reticulum lumen"/>
    <property type="evidence" value="ECO:0007669"/>
    <property type="project" value="UniProtKB-SubCell"/>
</dbReference>
<dbReference type="InterPro" id="IPR013547">
    <property type="entry name" value="P4H_N"/>
</dbReference>
<dbReference type="GO" id="GO:0031418">
    <property type="term" value="F:L-ascorbic acid binding"/>
    <property type="evidence" value="ECO:0007669"/>
    <property type="project" value="UniProtKB-KW"/>
</dbReference>